<comment type="pathway">
    <text evidence="4">Isoprenoid biosynthesis; isopentenyl diphosphate biosynthesis via DXP pathway; isopentenyl diphosphate from 1-deoxy-D-xylulose 5-phosphate: step 1/6.</text>
</comment>
<protein>
    <recommendedName>
        <fullName evidence="16">1-deoxy-D-xylulose 5-phosphate reductoisomerase, apicoplastic</fullName>
        <ecNumber evidence="6">1.1.1.267</ecNumber>
    </recommendedName>
</protein>
<dbReference type="Gene3D" id="1.10.1740.10">
    <property type="match status" value="1"/>
</dbReference>
<dbReference type="EMBL" id="BPLF01000002">
    <property type="protein sequence ID" value="GIX63489.1"/>
    <property type="molecule type" value="Genomic_DNA"/>
</dbReference>
<evidence type="ECO:0000259" key="19">
    <source>
        <dbReference type="Pfam" id="PF13288"/>
    </source>
</evidence>
<comment type="subcellular location">
    <subcellularLocation>
        <location evidence="3">Plastid</location>
        <location evidence="3">Apicoplast</location>
    </subcellularLocation>
</comment>
<dbReference type="GO" id="GO:0020011">
    <property type="term" value="C:apicoplast"/>
    <property type="evidence" value="ECO:0007669"/>
    <property type="project" value="UniProtKB-SubCell"/>
</dbReference>
<evidence type="ECO:0000256" key="2">
    <source>
        <dbReference type="ARBA" id="ARBA00001946"/>
    </source>
</evidence>
<evidence type="ECO:0000256" key="8">
    <source>
        <dbReference type="ARBA" id="ARBA00022723"/>
    </source>
</evidence>
<evidence type="ECO:0000256" key="15">
    <source>
        <dbReference type="ARBA" id="ARBA00048543"/>
    </source>
</evidence>
<dbReference type="PANTHER" id="PTHR30525">
    <property type="entry name" value="1-DEOXY-D-XYLULOSE 5-PHOSPHATE REDUCTOISOMERASE"/>
    <property type="match status" value="1"/>
</dbReference>
<evidence type="ECO:0000256" key="16">
    <source>
        <dbReference type="ARBA" id="ARBA00073770"/>
    </source>
</evidence>
<feature type="domain" description="1-deoxy-D-xylulose 5-phosphate reductoisomerase N-terminal" evidence="17">
    <location>
        <begin position="12"/>
        <end position="140"/>
    </location>
</feature>
<dbReference type="GO" id="GO:0070402">
    <property type="term" value="F:NADPH binding"/>
    <property type="evidence" value="ECO:0007669"/>
    <property type="project" value="InterPro"/>
</dbReference>
<feature type="domain" description="1-deoxy-D-xylulose 5-phosphate reductoisomerase C-terminal" evidence="18">
    <location>
        <begin position="154"/>
        <end position="259"/>
    </location>
</feature>
<evidence type="ECO:0000313" key="20">
    <source>
        <dbReference type="EMBL" id="GIX63489.1"/>
    </source>
</evidence>
<evidence type="ECO:0000313" key="21">
    <source>
        <dbReference type="Proteomes" id="UP001497744"/>
    </source>
</evidence>
<evidence type="ECO:0000259" key="18">
    <source>
        <dbReference type="Pfam" id="PF08436"/>
    </source>
</evidence>
<sequence>MDRFRMAGPIKVAVIGSTGSIGTQTLDIIRKMNDTADAPRFKVVALTANSNAADLAKQAAEFMPAQVNINVNEKQLRDEVTHDCHVTSGKEALMDMCESLDYDVLVMGISGCAGIEPTIAAAKAGKRLALANKESVVSAGDLLRKVVKDSQCEIIPMDSEHNALYQCLVSSARDFVEHVKARAPRPLCGLSPNVTSSVKRLIVTSSGGPFRDTDISLMKTMRITDALKHPVWSMGAKITVDSSTMMNKGLEVIEAHQLFGVPYERIRVLIHKECIVHSLVEFVDNSVVAQLYKPDMRLPIAYALNWPDRVENKLPELDLAKRSLTFEEPDLQKFPCLRLAYDAGMMGGLYPTVLNAANEQANEILRQDAIAHWELYHLVYEAVEKFRPPDLTEHSIEVRYKQWHFTLPPRTSWPPMPGQENALWKILTTGIQIPQNHNVMGSITSVSVVWYCG</sequence>
<comment type="cofactor">
    <cofactor evidence="2">
        <name>Mg(2+)</name>
        <dbReference type="ChEBI" id="CHEBI:18420"/>
    </cofactor>
</comment>
<evidence type="ECO:0000256" key="7">
    <source>
        <dbReference type="ARBA" id="ARBA00022640"/>
    </source>
</evidence>
<keyword evidence="13" id="KW-0464">Manganese</keyword>
<comment type="similarity">
    <text evidence="5">Belongs to the DXR family.</text>
</comment>
<gene>
    <name evidence="20" type="ORF">BcabD6B2_29240</name>
</gene>
<dbReference type="InterPro" id="IPR013512">
    <property type="entry name" value="DXP_reductoisomerase_N"/>
</dbReference>
<dbReference type="Proteomes" id="UP001497744">
    <property type="component" value="Unassembled WGS sequence"/>
</dbReference>
<keyword evidence="8" id="KW-0479">Metal-binding</keyword>
<evidence type="ECO:0000256" key="4">
    <source>
        <dbReference type="ARBA" id="ARBA00005094"/>
    </source>
</evidence>
<dbReference type="InterPro" id="IPR036291">
    <property type="entry name" value="NAD(P)-bd_dom_sf"/>
</dbReference>
<dbReference type="Gene3D" id="3.40.50.720">
    <property type="entry name" value="NAD(P)-binding Rossmann-like Domain"/>
    <property type="match status" value="1"/>
</dbReference>
<keyword evidence="14" id="KW-0414">Isoprene biosynthesis</keyword>
<keyword evidence="9" id="KW-0521">NADP</keyword>
<evidence type="ECO:0000259" key="17">
    <source>
        <dbReference type="Pfam" id="PF02670"/>
    </source>
</evidence>
<feature type="domain" description="DXP reductoisomerase C-terminal" evidence="19">
    <location>
        <begin position="293"/>
        <end position="387"/>
    </location>
</feature>
<dbReference type="InterPro" id="IPR026877">
    <property type="entry name" value="DXPR_C"/>
</dbReference>
<evidence type="ECO:0000256" key="3">
    <source>
        <dbReference type="ARBA" id="ARBA00004467"/>
    </source>
</evidence>
<comment type="caution">
    <text evidence="20">The sequence shown here is derived from an EMBL/GenBank/DDBJ whole genome shotgun (WGS) entry which is preliminary data.</text>
</comment>
<comment type="cofactor">
    <cofactor evidence="1">
        <name>Mn(2+)</name>
        <dbReference type="ChEBI" id="CHEBI:29035"/>
    </cofactor>
</comment>
<evidence type="ECO:0000256" key="11">
    <source>
        <dbReference type="ARBA" id="ARBA00022946"/>
    </source>
</evidence>
<dbReference type="InterPro" id="IPR036169">
    <property type="entry name" value="DXPR_C_sf"/>
</dbReference>
<name>A0AAV4LTY4_BABCB</name>
<dbReference type="InterPro" id="IPR013644">
    <property type="entry name" value="DXP_reductoisomerase_C"/>
</dbReference>
<dbReference type="GO" id="GO:0030604">
    <property type="term" value="F:1-deoxy-D-xylulose-5-phosphate reductoisomerase activity"/>
    <property type="evidence" value="ECO:0007669"/>
    <property type="project" value="UniProtKB-EC"/>
</dbReference>
<evidence type="ECO:0000256" key="12">
    <source>
        <dbReference type="ARBA" id="ARBA00023002"/>
    </source>
</evidence>
<organism evidence="20 21">
    <name type="scientific">Babesia caballi</name>
    <dbReference type="NCBI Taxonomy" id="5871"/>
    <lineage>
        <taxon>Eukaryota</taxon>
        <taxon>Sar</taxon>
        <taxon>Alveolata</taxon>
        <taxon>Apicomplexa</taxon>
        <taxon>Aconoidasida</taxon>
        <taxon>Piroplasmida</taxon>
        <taxon>Babesiidae</taxon>
        <taxon>Babesia</taxon>
    </lineage>
</organism>
<keyword evidence="10" id="KW-0933">Apicoplast</keyword>
<evidence type="ECO:0000256" key="10">
    <source>
        <dbReference type="ARBA" id="ARBA00022887"/>
    </source>
</evidence>
<keyword evidence="21" id="KW-1185">Reference proteome</keyword>
<dbReference type="GO" id="GO:0051484">
    <property type="term" value="P:isopentenyl diphosphate biosynthetic process, methylerythritol 4-phosphate pathway involved in terpenoid biosynthetic process"/>
    <property type="evidence" value="ECO:0007669"/>
    <property type="project" value="TreeGrafter"/>
</dbReference>
<dbReference type="RefSeq" id="XP_067715558.1">
    <property type="nucleotide sequence ID" value="XM_067859457.1"/>
</dbReference>
<comment type="catalytic activity">
    <reaction evidence="15">
        <text>2-C-methyl-D-erythritol 4-phosphate + NADP(+) = 1-deoxy-D-xylulose 5-phosphate + NADPH + H(+)</text>
        <dbReference type="Rhea" id="RHEA:13717"/>
        <dbReference type="ChEBI" id="CHEBI:15378"/>
        <dbReference type="ChEBI" id="CHEBI:57783"/>
        <dbReference type="ChEBI" id="CHEBI:57792"/>
        <dbReference type="ChEBI" id="CHEBI:58262"/>
        <dbReference type="ChEBI" id="CHEBI:58349"/>
        <dbReference type="EC" id="1.1.1.267"/>
    </reaction>
    <physiologicalReaction direction="right-to-left" evidence="15">
        <dbReference type="Rhea" id="RHEA:13719"/>
    </physiologicalReaction>
</comment>
<proteinExistence type="inferred from homology"/>
<keyword evidence="12" id="KW-0560">Oxidoreductase</keyword>
<keyword evidence="7" id="KW-0934">Plastid</keyword>
<evidence type="ECO:0000256" key="13">
    <source>
        <dbReference type="ARBA" id="ARBA00023211"/>
    </source>
</evidence>
<accession>A0AAV4LTY4</accession>
<dbReference type="EC" id="1.1.1.267" evidence="6"/>
<dbReference type="FunFam" id="3.40.50.720:FF:000045">
    <property type="entry name" value="1-deoxy-D-xylulose 5-phosphate reductoisomerase"/>
    <property type="match status" value="1"/>
</dbReference>
<evidence type="ECO:0000256" key="14">
    <source>
        <dbReference type="ARBA" id="ARBA00023229"/>
    </source>
</evidence>
<dbReference type="GO" id="GO:0030145">
    <property type="term" value="F:manganese ion binding"/>
    <property type="evidence" value="ECO:0007669"/>
    <property type="project" value="TreeGrafter"/>
</dbReference>
<dbReference type="InterPro" id="IPR003821">
    <property type="entry name" value="DXP_reductoisomerase"/>
</dbReference>
<keyword evidence="11" id="KW-0809">Transit peptide</keyword>
<reference evidence="20 21" key="1">
    <citation type="submission" date="2021-06" db="EMBL/GenBank/DDBJ databases">
        <title>Genome sequence of Babesia caballi.</title>
        <authorList>
            <person name="Yamagishi J."/>
            <person name="Kidaka T."/>
            <person name="Ochi A."/>
        </authorList>
    </citation>
    <scope>NUCLEOTIDE SEQUENCE [LARGE SCALE GENOMIC DNA]</scope>
    <source>
        <strain evidence="20">USDA-D6B2</strain>
    </source>
</reference>
<dbReference type="Pfam" id="PF02670">
    <property type="entry name" value="DXP_reductoisom"/>
    <property type="match status" value="1"/>
</dbReference>
<dbReference type="PIRSF" id="PIRSF006205">
    <property type="entry name" value="Dxp_reductismrs"/>
    <property type="match status" value="1"/>
</dbReference>
<dbReference type="Pfam" id="PF08436">
    <property type="entry name" value="DXP_redisom_C"/>
    <property type="match status" value="1"/>
</dbReference>
<dbReference type="Pfam" id="PF13288">
    <property type="entry name" value="DXPR_C"/>
    <property type="match status" value="1"/>
</dbReference>
<dbReference type="NCBIfam" id="TIGR00243">
    <property type="entry name" value="Dxr"/>
    <property type="match status" value="1"/>
</dbReference>
<evidence type="ECO:0000256" key="6">
    <source>
        <dbReference type="ARBA" id="ARBA00012366"/>
    </source>
</evidence>
<dbReference type="SUPFAM" id="SSF51735">
    <property type="entry name" value="NAD(P)-binding Rossmann-fold domains"/>
    <property type="match status" value="1"/>
</dbReference>
<dbReference type="AlphaFoldDB" id="A0AAV4LTY4"/>
<dbReference type="SUPFAM" id="SSF69055">
    <property type="entry name" value="1-deoxy-D-xylulose-5-phosphate reductoisomerase, C-terminal domain"/>
    <property type="match status" value="1"/>
</dbReference>
<dbReference type="HAMAP" id="MF_00183">
    <property type="entry name" value="DXP_reductoisom"/>
    <property type="match status" value="1"/>
</dbReference>
<dbReference type="GeneID" id="94194970"/>
<evidence type="ECO:0000256" key="1">
    <source>
        <dbReference type="ARBA" id="ARBA00001936"/>
    </source>
</evidence>
<evidence type="ECO:0000256" key="9">
    <source>
        <dbReference type="ARBA" id="ARBA00022857"/>
    </source>
</evidence>
<dbReference type="PANTHER" id="PTHR30525:SF0">
    <property type="entry name" value="1-DEOXY-D-XYLULOSE 5-PHOSPHATE REDUCTOISOMERASE, CHLOROPLASTIC"/>
    <property type="match status" value="1"/>
</dbReference>
<dbReference type="SUPFAM" id="SSF55347">
    <property type="entry name" value="Glyceraldehyde-3-phosphate dehydrogenase-like, C-terminal domain"/>
    <property type="match status" value="1"/>
</dbReference>
<evidence type="ECO:0000256" key="5">
    <source>
        <dbReference type="ARBA" id="ARBA00006825"/>
    </source>
</evidence>